<evidence type="ECO:0000313" key="2">
    <source>
        <dbReference type="Proteomes" id="UP000233556"/>
    </source>
</evidence>
<keyword evidence="1" id="KW-0808">Transferase</keyword>
<reference evidence="2" key="2">
    <citation type="submission" date="2017-12" db="EMBL/GenBank/DDBJ databases">
        <title>Genome sequence of the Bar-tailed Godwit (Limosa lapponica baueri).</title>
        <authorList>
            <person name="Lima N.C.B."/>
            <person name="Parody-Merino A.M."/>
            <person name="Battley P.F."/>
            <person name="Fidler A.E."/>
            <person name="Prosdocimi F."/>
        </authorList>
    </citation>
    <scope>NUCLEOTIDE SEQUENCE [LARGE SCALE GENOMIC DNA]</scope>
</reference>
<dbReference type="Proteomes" id="UP000233556">
    <property type="component" value="Unassembled WGS sequence"/>
</dbReference>
<gene>
    <name evidence="1" type="ORF">llap_14525</name>
</gene>
<sequence length="247" mass="28079">MENRRGKKEDPGNYRPVSFTSILGKVMEQLVLDVVSMHAEEKKGSVLRPVLFNILINDPDEGTERTLSKFVDDTKLGGVADTPEGSAAIQQDLDRLECLADRNLMKFNKSKCGVLHPRENNPIYLYRSGADLLDRSSVEKHLGVLAENKLPMRKQCALVAKKANGLLGAIKKSAASRSREVILPLCSALVRPHLEYWDQFWVPHIKKDSKLLERVLWRLRRCSRDWSISLLRKGRETWGCSSWGRED</sequence>
<dbReference type="OrthoDB" id="416454at2759"/>
<accession>A0A2I0TMY2</accession>
<evidence type="ECO:0000313" key="1">
    <source>
        <dbReference type="EMBL" id="PKU35171.1"/>
    </source>
</evidence>
<organism evidence="1 2">
    <name type="scientific">Limosa lapponica baueri</name>
    <dbReference type="NCBI Taxonomy" id="1758121"/>
    <lineage>
        <taxon>Eukaryota</taxon>
        <taxon>Metazoa</taxon>
        <taxon>Chordata</taxon>
        <taxon>Craniata</taxon>
        <taxon>Vertebrata</taxon>
        <taxon>Euteleostomi</taxon>
        <taxon>Archelosauria</taxon>
        <taxon>Archosauria</taxon>
        <taxon>Dinosauria</taxon>
        <taxon>Saurischia</taxon>
        <taxon>Theropoda</taxon>
        <taxon>Coelurosauria</taxon>
        <taxon>Aves</taxon>
        <taxon>Neognathae</taxon>
        <taxon>Neoaves</taxon>
        <taxon>Charadriiformes</taxon>
        <taxon>Scolopacidae</taxon>
        <taxon>Limosa</taxon>
    </lineage>
</organism>
<keyword evidence="1" id="KW-0695">RNA-directed DNA polymerase</keyword>
<protein>
    <submittedName>
        <fullName evidence="1">Rna-directed dna polymerase from mobile element jockey-like</fullName>
    </submittedName>
</protein>
<keyword evidence="1" id="KW-0548">Nucleotidyltransferase</keyword>
<dbReference type="GO" id="GO:0003964">
    <property type="term" value="F:RNA-directed DNA polymerase activity"/>
    <property type="evidence" value="ECO:0007669"/>
    <property type="project" value="UniProtKB-KW"/>
</dbReference>
<reference evidence="2" key="1">
    <citation type="submission" date="2017-11" db="EMBL/GenBank/DDBJ databases">
        <authorList>
            <person name="Lima N.C."/>
            <person name="Parody-Merino A.M."/>
            <person name="Battley P.F."/>
            <person name="Fidler A.E."/>
            <person name="Prosdocimi F."/>
        </authorList>
    </citation>
    <scope>NUCLEOTIDE SEQUENCE [LARGE SCALE GENOMIC DNA]</scope>
</reference>
<name>A0A2I0TMY2_LIMLA</name>
<keyword evidence="2" id="KW-1185">Reference proteome</keyword>
<dbReference type="EMBL" id="KZ508460">
    <property type="protein sequence ID" value="PKU35171.1"/>
    <property type="molecule type" value="Genomic_DNA"/>
</dbReference>
<dbReference type="AlphaFoldDB" id="A0A2I0TMY2"/>
<dbReference type="PANTHER" id="PTHR33332">
    <property type="entry name" value="REVERSE TRANSCRIPTASE DOMAIN-CONTAINING PROTEIN"/>
    <property type="match status" value="1"/>
</dbReference>
<proteinExistence type="predicted"/>